<dbReference type="Gene3D" id="3.10.120.10">
    <property type="entry name" value="Cytochrome b5-like heme/steroid binding domain"/>
    <property type="match status" value="1"/>
</dbReference>
<dbReference type="SMART" id="SM01117">
    <property type="entry name" value="Cyt-b5"/>
    <property type="match status" value="1"/>
</dbReference>
<reference evidence="3 4" key="1">
    <citation type="submission" date="2016-08" db="EMBL/GenBank/DDBJ databases">
        <title>A new outlook on sporulation: Clostridium algidixylanolyticum.</title>
        <authorList>
            <person name="Poppleton D.I."/>
            <person name="Gribaldo S."/>
        </authorList>
    </citation>
    <scope>NUCLEOTIDE SEQUENCE [LARGE SCALE GENOMIC DNA]</scope>
    <source>
        <strain evidence="3 4">SPL73</strain>
    </source>
</reference>
<evidence type="ECO:0000256" key="1">
    <source>
        <dbReference type="SAM" id="MobiDB-lite"/>
    </source>
</evidence>
<evidence type="ECO:0000259" key="2">
    <source>
        <dbReference type="SMART" id="SM01117"/>
    </source>
</evidence>
<organism evidence="3 4">
    <name type="scientific">Lacrimispora algidixylanolytica</name>
    <dbReference type="NCBI Taxonomy" id="94868"/>
    <lineage>
        <taxon>Bacteria</taxon>
        <taxon>Bacillati</taxon>
        <taxon>Bacillota</taxon>
        <taxon>Clostridia</taxon>
        <taxon>Lachnospirales</taxon>
        <taxon>Lachnospiraceae</taxon>
        <taxon>Lacrimispora</taxon>
    </lineage>
</organism>
<dbReference type="RefSeq" id="WP_243117291.1">
    <property type="nucleotide sequence ID" value="NZ_MCIA01000035.1"/>
</dbReference>
<gene>
    <name evidence="3" type="ORF">BET01_11550</name>
</gene>
<dbReference type="InterPro" id="IPR036400">
    <property type="entry name" value="Cyt_B5-like_heme/steroid_sf"/>
</dbReference>
<dbReference type="Proteomes" id="UP000284277">
    <property type="component" value="Unassembled WGS sequence"/>
</dbReference>
<dbReference type="Pfam" id="PF00173">
    <property type="entry name" value="Cyt-b5"/>
    <property type="match status" value="1"/>
</dbReference>
<protein>
    <recommendedName>
        <fullName evidence="2">Cytochrome b5 heme-binding domain-containing protein</fullName>
    </recommendedName>
</protein>
<evidence type="ECO:0000313" key="4">
    <source>
        <dbReference type="Proteomes" id="UP000284277"/>
    </source>
</evidence>
<sequence>MELELVLDFVGKGLRKINSDVEKLRSAQFNQEDILDNLSSEIIMLENHIQYFYQLIQPVNQEENDGSQPQDGNQPQDGTVTQPQNGTPPQDGTVTQPQNGTPPQEGTETQPQVFTLEQLAQYNGKDGNPAYVAVNGVVYNVTNNPLWAGGNHFFGLTAGRNLTSEFQMCHPGAMVLSVLPVVGTLETTTQ</sequence>
<dbReference type="AlphaFoldDB" id="A0A419SSA4"/>
<feature type="domain" description="Cytochrome b5 heme-binding" evidence="2">
    <location>
        <begin position="114"/>
        <end position="186"/>
    </location>
</feature>
<name>A0A419SSA4_9FIRM</name>
<proteinExistence type="predicted"/>
<dbReference type="EMBL" id="MCIA01000035">
    <property type="protein sequence ID" value="RKD28167.1"/>
    <property type="molecule type" value="Genomic_DNA"/>
</dbReference>
<evidence type="ECO:0000313" key="3">
    <source>
        <dbReference type="EMBL" id="RKD28167.1"/>
    </source>
</evidence>
<accession>A0A419SSA4</accession>
<comment type="caution">
    <text evidence="3">The sequence shown here is derived from an EMBL/GenBank/DDBJ whole genome shotgun (WGS) entry which is preliminary data.</text>
</comment>
<dbReference type="SUPFAM" id="SSF55856">
    <property type="entry name" value="Cytochrome b5-like heme/steroid binding domain"/>
    <property type="match status" value="1"/>
</dbReference>
<dbReference type="InterPro" id="IPR001199">
    <property type="entry name" value="Cyt_B5-like_heme/steroid-bd"/>
</dbReference>
<keyword evidence="4" id="KW-1185">Reference proteome</keyword>
<feature type="region of interest" description="Disordered" evidence="1">
    <location>
        <begin position="62"/>
        <end position="109"/>
    </location>
</feature>